<dbReference type="GO" id="GO:0008270">
    <property type="term" value="F:zinc ion binding"/>
    <property type="evidence" value="ECO:0007669"/>
    <property type="project" value="UniProtKB-KW"/>
</dbReference>
<evidence type="ECO:0000256" key="11">
    <source>
        <dbReference type="ARBA" id="ARBA00023054"/>
    </source>
</evidence>
<feature type="domain" description="ZNF380 coiled-coil" evidence="16">
    <location>
        <begin position="254"/>
        <end position="334"/>
    </location>
</feature>
<reference evidence="18" key="2">
    <citation type="submission" date="2025-05" db="UniProtKB">
        <authorList>
            <consortium name="Ensembl"/>
        </authorList>
    </citation>
    <scope>IDENTIFICATION</scope>
</reference>
<keyword evidence="12" id="KW-0539">Nucleus</keyword>
<keyword evidence="4" id="KW-0158">Chromosome</keyword>
<keyword evidence="8" id="KW-0863">Zinc-finger</keyword>
<dbReference type="Pfam" id="PF23406">
    <property type="entry name" value="ZNF380_CC"/>
    <property type="match status" value="1"/>
</dbReference>
<keyword evidence="7" id="KW-0479">Metal-binding</keyword>
<reference evidence="17 20" key="1">
    <citation type="submission" date="2021-07" db="EMBL/GenBank/DDBJ databases">
        <authorList>
            <person name="Imarazene B."/>
            <person name="Zahm M."/>
            <person name="Klopp C."/>
            <person name="Cabau C."/>
            <person name="Beille S."/>
            <person name="Jouanno E."/>
            <person name="Castinel A."/>
            <person name="Lluch J."/>
            <person name="Gil L."/>
            <person name="Kuchtly C."/>
            <person name="Lopez Roques C."/>
            <person name="Donnadieu C."/>
            <person name="Parrinello H."/>
            <person name="Journot L."/>
            <person name="Du K."/>
            <person name="Schartl M."/>
            <person name="Retaux S."/>
            <person name="Guiguen Y."/>
        </authorList>
    </citation>
    <scope>NUCLEOTIDE SEQUENCE [LARGE SCALE GENOMIC DNA]</scope>
    <source>
        <strain evidence="17">Pach_M1</strain>
        <tissue evidence="17">Testis</tissue>
    </source>
</reference>
<proteinExistence type="predicted"/>
<dbReference type="AlphaFoldDB" id="A0A8B9KX62"/>
<evidence type="ECO:0000256" key="10">
    <source>
        <dbReference type="ARBA" id="ARBA00022833"/>
    </source>
</evidence>
<dbReference type="InterPro" id="IPR040050">
    <property type="entry name" value="ZNF830-like"/>
</dbReference>
<evidence type="ECO:0000313" key="19">
    <source>
        <dbReference type="Proteomes" id="UP000694621"/>
    </source>
</evidence>
<dbReference type="InterPro" id="IPR059039">
    <property type="entry name" value="ZNF380_CC"/>
</dbReference>
<dbReference type="GO" id="GO:0033260">
    <property type="term" value="P:nuclear DNA replication"/>
    <property type="evidence" value="ECO:0007669"/>
    <property type="project" value="TreeGrafter"/>
</dbReference>
<evidence type="ECO:0000256" key="12">
    <source>
        <dbReference type="ARBA" id="ARBA00023242"/>
    </source>
</evidence>
<dbReference type="GO" id="GO:0033314">
    <property type="term" value="P:mitotic DNA replication checkpoint signaling"/>
    <property type="evidence" value="ECO:0007669"/>
    <property type="project" value="TreeGrafter"/>
</dbReference>
<evidence type="ECO:0000256" key="9">
    <source>
        <dbReference type="ARBA" id="ARBA00022776"/>
    </source>
</evidence>
<sequence>MSSKGKKKAVSQEELRRLMKEKQRAAERQRRVQSPFAKYTSAGRLMCTLCGEQVKSEAVWQAHVLGRGHKERVGRLKEGQGAGPVASSSSGKRKVGEDDEEEEDGGMKKAGRDAVLKVEKRKREGEVEEEEKNGGGKKAKTGGLPADFFQSKSKIKVSAGLGLLAGQYGDDDDDDDEDEEEDNNETNKKDEQVKHPKGTEAKTSSGGASKPPAAPDASSDVSGLPADFFESTALPTDEPDEADKTANPEPNPQLPEGFFDDPVKDARVRNVDTPREQMDREWEEFQKEMRMVNTASDAIVAEDDEEGRIERQIDEIDEQIECFRRVEILRAKQEAVQSRNAQQKDDDEEKDEDEDDDDEEDDEKLLHVLSRDWRAKGALA</sequence>
<evidence type="ECO:0000256" key="8">
    <source>
        <dbReference type="ARBA" id="ARBA00022771"/>
    </source>
</evidence>
<evidence type="ECO:0000256" key="4">
    <source>
        <dbReference type="ARBA" id="ARBA00022454"/>
    </source>
</evidence>
<feature type="region of interest" description="Disordered" evidence="15">
    <location>
        <begin position="333"/>
        <end position="365"/>
    </location>
</feature>
<feature type="compositionally biased region" description="Acidic residues" evidence="15">
    <location>
        <begin position="169"/>
        <end position="184"/>
    </location>
</feature>
<evidence type="ECO:0000256" key="14">
    <source>
        <dbReference type="ARBA" id="ARBA00030672"/>
    </source>
</evidence>
<dbReference type="SUPFAM" id="SSF57667">
    <property type="entry name" value="beta-beta-alpha zinc fingers"/>
    <property type="match status" value="1"/>
</dbReference>
<dbReference type="GO" id="GO:0044773">
    <property type="term" value="P:mitotic DNA damage checkpoint signaling"/>
    <property type="evidence" value="ECO:0007669"/>
    <property type="project" value="TreeGrafter"/>
</dbReference>
<evidence type="ECO:0000256" key="3">
    <source>
        <dbReference type="ARBA" id="ARBA00017358"/>
    </source>
</evidence>
<evidence type="ECO:0000256" key="6">
    <source>
        <dbReference type="ARBA" id="ARBA00022618"/>
    </source>
</evidence>
<feature type="region of interest" description="Disordered" evidence="15">
    <location>
        <begin position="164"/>
        <end position="279"/>
    </location>
</feature>
<keyword evidence="9" id="KW-0498">Mitosis</keyword>
<feature type="region of interest" description="Disordered" evidence="15">
    <location>
        <begin position="65"/>
        <end position="146"/>
    </location>
</feature>
<gene>
    <name evidence="17" type="primary">ZNF830</name>
    <name evidence="17" type="ORF">AMEX_G11562</name>
</gene>
<protein>
    <recommendedName>
        <fullName evidence="3">Zinc finger protein 830</fullName>
    </recommendedName>
    <alternativeName>
        <fullName evidence="14">Coiled-coil domain-containing protein 16</fullName>
    </alternativeName>
</protein>
<feature type="compositionally biased region" description="Basic and acidic residues" evidence="15">
    <location>
        <begin position="105"/>
        <end position="125"/>
    </location>
</feature>
<evidence type="ECO:0000259" key="16">
    <source>
        <dbReference type="Pfam" id="PF23406"/>
    </source>
</evidence>
<evidence type="ECO:0000313" key="20">
    <source>
        <dbReference type="Proteomes" id="UP000752171"/>
    </source>
</evidence>
<evidence type="ECO:0000256" key="15">
    <source>
        <dbReference type="SAM" id="MobiDB-lite"/>
    </source>
</evidence>
<dbReference type="PANTHER" id="PTHR13278:SF0">
    <property type="entry name" value="ZINC FINGER PROTEIN 830"/>
    <property type="match status" value="1"/>
</dbReference>
<feature type="compositionally biased region" description="Basic and acidic residues" evidence="15">
    <location>
        <begin position="261"/>
        <end position="279"/>
    </location>
</feature>
<dbReference type="Ensembl" id="ENSAMXT00005044310.1">
    <property type="protein sequence ID" value="ENSAMXP00005040686.1"/>
    <property type="gene ID" value="ENSAMXG00005019085.1"/>
</dbReference>
<feature type="compositionally biased region" description="Acidic residues" evidence="15">
    <location>
        <begin position="345"/>
        <end position="363"/>
    </location>
</feature>
<dbReference type="PANTHER" id="PTHR13278">
    <property type="entry name" value="ZINC FINGER PROTEIN 830"/>
    <property type="match status" value="1"/>
</dbReference>
<organism evidence="18 19">
    <name type="scientific">Astyanax mexicanus</name>
    <name type="common">Blind cave fish</name>
    <name type="synonym">Astyanax fasciatus mexicanus</name>
    <dbReference type="NCBI Taxonomy" id="7994"/>
    <lineage>
        <taxon>Eukaryota</taxon>
        <taxon>Metazoa</taxon>
        <taxon>Chordata</taxon>
        <taxon>Craniata</taxon>
        <taxon>Vertebrata</taxon>
        <taxon>Euteleostomi</taxon>
        <taxon>Actinopterygii</taxon>
        <taxon>Neopterygii</taxon>
        <taxon>Teleostei</taxon>
        <taxon>Ostariophysi</taxon>
        <taxon>Characiformes</taxon>
        <taxon>Characoidei</taxon>
        <taxon>Acestrorhamphidae</taxon>
        <taxon>Acestrorhamphinae</taxon>
        <taxon>Astyanax</taxon>
    </lineage>
</organism>
<keyword evidence="13" id="KW-0131">Cell cycle</keyword>
<keyword evidence="10" id="KW-0862">Zinc</keyword>
<evidence type="ECO:0000313" key="17">
    <source>
        <dbReference type="EMBL" id="KAG9274604.1"/>
    </source>
</evidence>
<evidence type="ECO:0000256" key="1">
    <source>
        <dbReference type="ARBA" id="ARBA00004286"/>
    </source>
</evidence>
<keyword evidence="11" id="KW-0175">Coiled coil</keyword>
<dbReference type="Proteomes" id="UP000752171">
    <property type="component" value="Unassembled WGS sequence"/>
</dbReference>
<evidence type="ECO:0000256" key="7">
    <source>
        <dbReference type="ARBA" id="ARBA00022723"/>
    </source>
</evidence>
<feature type="compositionally biased region" description="Basic and acidic residues" evidence="15">
    <location>
        <begin position="10"/>
        <end position="30"/>
    </location>
</feature>
<accession>A0A8B9KX62</accession>
<keyword evidence="6" id="KW-0132">Cell division</keyword>
<feature type="compositionally biased region" description="Basic and acidic residues" evidence="15">
    <location>
        <begin position="185"/>
        <end position="200"/>
    </location>
</feature>
<keyword evidence="5" id="KW-0217">Developmental protein</keyword>
<feature type="region of interest" description="Disordered" evidence="15">
    <location>
        <begin position="1"/>
        <end position="38"/>
    </location>
</feature>
<evidence type="ECO:0000256" key="13">
    <source>
        <dbReference type="ARBA" id="ARBA00023306"/>
    </source>
</evidence>
<evidence type="ECO:0000256" key="5">
    <source>
        <dbReference type="ARBA" id="ARBA00022473"/>
    </source>
</evidence>
<dbReference type="EMBL" id="JAICCE010000008">
    <property type="protein sequence ID" value="KAG9274604.1"/>
    <property type="molecule type" value="Genomic_DNA"/>
</dbReference>
<name>A0A8B9KX62_ASTMX</name>
<comment type="subcellular location">
    <subcellularLocation>
        <location evidence="1">Chromosome</location>
    </subcellularLocation>
    <subcellularLocation>
        <location evidence="2">Nucleus speckle</location>
    </subcellularLocation>
</comment>
<evidence type="ECO:0000256" key="2">
    <source>
        <dbReference type="ARBA" id="ARBA00004324"/>
    </source>
</evidence>
<dbReference type="OrthoDB" id="77607at2759"/>
<dbReference type="InterPro" id="IPR036236">
    <property type="entry name" value="Znf_C2H2_sf"/>
</dbReference>
<feature type="compositionally biased region" description="Low complexity" evidence="15">
    <location>
        <begin position="204"/>
        <end position="223"/>
    </location>
</feature>
<dbReference type="GO" id="GO:0003676">
    <property type="term" value="F:nucleic acid binding"/>
    <property type="evidence" value="ECO:0007669"/>
    <property type="project" value="InterPro"/>
</dbReference>
<dbReference type="GO" id="GO:0005681">
    <property type="term" value="C:spliceosomal complex"/>
    <property type="evidence" value="ECO:0007669"/>
    <property type="project" value="InterPro"/>
</dbReference>
<evidence type="ECO:0000313" key="18">
    <source>
        <dbReference type="Ensembl" id="ENSAMXP00005040686.1"/>
    </source>
</evidence>
<dbReference type="Proteomes" id="UP000694621">
    <property type="component" value="Unplaced"/>
</dbReference>